<dbReference type="EMBL" id="JACOGF010000002">
    <property type="protein sequence ID" value="MBC3916742.1"/>
    <property type="molecule type" value="Genomic_DNA"/>
</dbReference>
<dbReference type="Pfam" id="PF00593">
    <property type="entry name" value="TonB_dep_Rec_b-barrel"/>
    <property type="match status" value="1"/>
</dbReference>
<evidence type="ECO:0000313" key="17">
    <source>
        <dbReference type="Proteomes" id="UP000650424"/>
    </source>
</evidence>
<dbReference type="Gene3D" id="2.170.130.10">
    <property type="entry name" value="TonB-dependent receptor, plug domain"/>
    <property type="match status" value="1"/>
</dbReference>
<evidence type="ECO:0000256" key="3">
    <source>
        <dbReference type="ARBA" id="ARBA00022448"/>
    </source>
</evidence>
<comment type="caution">
    <text evidence="16">The sequence shown here is derived from an EMBL/GenBank/DDBJ whole genome shotgun (WGS) entry which is preliminary data.</text>
</comment>
<evidence type="ECO:0000313" key="16">
    <source>
        <dbReference type="EMBL" id="MBC3916742.1"/>
    </source>
</evidence>
<proteinExistence type="inferred from homology"/>
<evidence type="ECO:0000256" key="11">
    <source>
        <dbReference type="PROSITE-ProRule" id="PRU01360"/>
    </source>
</evidence>
<organism evidence="16 17">
    <name type="scientific">Undibacterium hunanense</name>
    <dbReference type="NCBI Taxonomy" id="2762292"/>
    <lineage>
        <taxon>Bacteria</taxon>
        <taxon>Pseudomonadati</taxon>
        <taxon>Pseudomonadota</taxon>
        <taxon>Betaproteobacteria</taxon>
        <taxon>Burkholderiales</taxon>
        <taxon>Oxalobacteraceae</taxon>
        <taxon>Undibacterium</taxon>
    </lineage>
</organism>
<evidence type="ECO:0000256" key="13">
    <source>
        <dbReference type="SAM" id="SignalP"/>
    </source>
</evidence>
<dbReference type="InterPro" id="IPR000531">
    <property type="entry name" value="Beta-barrel_TonB"/>
</dbReference>
<dbReference type="PROSITE" id="PS52016">
    <property type="entry name" value="TONB_DEPENDENT_REC_3"/>
    <property type="match status" value="1"/>
</dbReference>
<evidence type="ECO:0000259" key="15">
    <source>
        <dbReference type="Pfam" id="PF07715"/>
    </source>
</evidence>
<evidence type="ECO:0000256" key="9">
    <source>
        <dbReference type="ARBA" id="ARBA00023170"/>
    </source>
</evidence>
<evidence type="ECO:0000256" key="5">
    <source>
        <dbReference type="ARBA" id="ARBA00022692"/>
    </source>
</evidence>
<feature type="domain" description="TonB-dependent receptor plug" evidence="15">
    <location>
        <begin position="54"/>
        <end position="138"/>
    </location>
</feature>
<keyword evidence="6 13" id="KW-0732">Signal</keyword>
<sequence length="730" mass="80940">MQRKLKCFSFLLLVNSLTYAQETQKPPTSTQQVIINGGQTDIEKNREFVAGKLIISKKTIAESGLQNVDEILRREPAITIGKDGRIGLMSLPGYTQVLVDGMPPSGKDPFELDLVHVERIEIIKSATAATGPFGIAGTINIIRRKIDPTRFSQLNAGVSSIAGQYGANLSWLNNQASGNAPLSFNLSLSANRTDKPGYDSYQTTQAMSGLPLQAMLQGIRTSASTTEYVLGAGEFAWKLGSGQNLKFSPDLGQVTVAQRGNEQRLWVDGRKFTAQENGKDTMSSYSFPLQWSWLTESDSRIELKLSMNHITTSSSNTNLQLSENGPQIFSNLRNKGRRAENSNQFLNLNYKTEFQGGHDFEAGTSITHNTGDTTYEDFINGSRDTTLSALGYANATNKYSYRLFMQDDWRMNKSLAFNFGISTEQQDIRLDEGPTHNTANFRMWAPSIHVVKKIAGDSKRQLRASLARTFQAPTTNQLLLHPRINSLAACDANTLCTANTPDTADSAGNPNLQPESALGLNLSYTHGISENSELAVDYYMRNISHKIGSEMSLENLAWASVPRYVIRPANLGEAKIQGINLTARLTVRDFWKDAPKLDVSGNVGFAHSELSNIPGPDNRLAGQTPWLAKLSASYTASDWPLRLNLDANWLPGDWVRNNLTQRTYQSRMFTVNSSASWKVNSDLRLSLNLENLFPTDRKRIDEYLNTGGLLQQTTQSAAYRRIGLRLEMKM</sequence>
<comment type="subcellular location">
    <subcellularLocation>
        <location evidence="1 11">Cell outer membrane</location>
        <topology evidence="1 11">Multi-pass membrane protein</topology>
    </subcellularLocation>
</comment>
<comment type="similarity">
    <text evidence="2 11 12">Belongs to the TonB-dependent receptor family.</text>
</comment>
<evidence type="ECO:0000256" key="6">
    <source>
        <dbReference type="ARBA" id="ARBA00022729"/>
    </source>
</evidence>
<evidence type="ECO:0000256" key="8">
    <source>
        <dbReference type="ARBA" id="ARBA00023136"/>
    </source>
</evidence>
<keyword evidence="10 11" id="KW-0998">Cell outer membrane</keyword>
<dbReference type="PANTHER" id="PTHR30069:SF29">
    <property type="entry name" value="HEMOGLOBIN AND HEMOGLOBIN-HAPTOGLOBIN-BINDING PROTEIN 1-RELATED"/>
    <property type="match status" value="1"/>
</dbReference>
<accession>A0ABR6ZLI2</accession>
<dbReference type="InterPro" id="IPR012910">
    <property type="entry name" value="Plug_dom"/>
</dbReference>
<evidence type="ECO:0000256" key="4">
    <source>
        <dbReference type="ARBA" id="ARBA00022452"/>
    </source>
</evidence>
<dbReference type="Proteomes" id="UP000650424">
    <property type="component" value="Unassembled WGS sequence"/>
</dbReference>
<dbReference type="InterPro" id="IPR039426">
    <property type="entry name" value="TonB-dep_rcpt-like"/>
</dbReference>
<keyword evidence="4 11" id="KW-1134">Transmembrane beta strand</keyword>
<evidence type="ECO:0000259" key="14">
    <source>
        <dbReference type="Pfam" id="PF00593"/>
    </source>
</evidence>
<keyword evidence="8 11" id="KW-0472">Membrane</keyword>
<gene>
    <name evidence="16" type="ORF">H8L32_04585</name>
</gene>
<keyword evidence="9 16" id="KW-0675">Receptor</keyword>
<dbReference type="Pfam" id="PF07715">
    <property type="entry name" value="Plug"/>
    <property type="match status" value="1"/>
</dbReference>
<keyword evidence="5 11" id="KW-0812">Transmembrane</keyword>
<feature type="signal peptide" evidence="13">
    <location>
        <begin position="1"/>
        <end position="20"/>
    </location>
</feature>
<evidence type="ECO:0000256" key="12">
    <source>
        <dbReference type="RuleBase" id="RU003357"/>
    </source>
</evidence>
<dbReference type="Gene3D" id="2.40.170.20">
    <property type="entry name" value="TonB-dependent receptor, beta-barrel domain"/>
    <property type="match status" value="1"/>
</dbReference>
<evidence type="ECO:0000256" key="7">
    <source>
        <dbReference type="ARBA" id="ARBA00023077"/>
    </source>
</evidence>
<dbReference type="RefSeq" id="WP_186945980.1">
    <property type="nucleotide sequence ID" value="NZ_JACOGF010000002.1"/>
</dbReference>
<feature type="domain" description="TonB-dependent receptor-like beta-barrel" evidence="14">
    <location>
        <begin position="251"/>
        <end position="692"/>
    </location>
</feature>
<dbReference type="SUPFAM" id="SSF56935">
    <property type="entry name" value="Porins"/>
    <property type="match status" value="1"/>
</dbReference>
<evidence type="ECO:0000256" key="2">
    <source>
        <dbReference type="ARBA" id="ARBA00009810"/>
    </source>
</evidence>
<keyword evidence="17" id="KW-1185">Reference proteome</keyword>
<reference evidence="16 17" key="1">
    <citation type="submission" date="2020-08" db="EMBL/GenBank/DDBJ databases">
        <title>Novel species isolated from subtropical streams in China.</title>
        <authorList>
            <person name="Lu H."/>
        </authorList>
    </citation>
    <scope>NUCLEOTIDE SEQUENCE [LARGE SCALE GENOMIC DNA]</scope>
    <source>
        <strain evidence="16 17">CY18W</strain>
    </source>
</reference>
<name>A0ABR6ZLI2_9BURK</name>
<feature type="chain" id="PRO_5046190311" evidence="13">
    <location>
        <begin position="21"/>
        <end position="730"/>
    </location>
</feature>
<evidence type="ECO:0000256" key="1">
    <source>
        <dbReference type="ARBA" id="ARBA00004571"/>
    </source>
</evidence>
<dbReference type="InterPro" id="IPR036942">
    <property type="entry name" value="Beta-barrel_TonB_sf"/>
</dbReference>
<protein>
    <submittedName>
        <fullName evidence="16">TonB-dependent receptor</fullName>
    </submittedName>
</protein>
<keyword evidence="3 11" id="KW-0813">Transport</keyword>
<dbReference type="InterPro" id="IPR037066">
    <property type="entry name" value="Plug_dom_sf"/>
</dbReference>
<evidence type="ECO:0000256" key="10">
    <source>
        <dbReference type="ARBA" id="ARBA00023237"/>
    </source>
</evidence>
<dbReference type="PANTHER" id="PTHR30069">
    <property type="entry name" value="TONB-DEPENDENT OUTER MEMBRANE RECEPTOR"/>
    <property type="match status" value="1"/>
</dbReference>
<keyword evidence="7 12" id="KW-0798">TonB box</keyword>